<dbReference type="OrthoDB" id="416741at2759"/>
<keyword evidence="4" id="KW-0479">Metal-binding</keyword>
<keyword evidence="6" id="KW-0547">Nucleotide-binding</keyword>
<evidence type="ECO:0000256" key="3">
    <source>
        <dbReference type="ARBA" id="ARBA00022721"/>
    </source>
</evidence>
<dbReference type="PANTHER" id="PTHR14950">
    <property type="entry name" value="DICER-RELATED"/>
    <property type="match status" value="1"/>
</dbReference>
<dbReference type="GO" id="GO:0046872">
    <property type="term" value="F:metal ion binding"/>
    <property type="evidence" value="ECO:0007669"/>
    <property type="project" value="UniProtKB-KW"/>
</dbReference>
<protein>
    <submittedName>
        <fullName evidence="21">Dicer-like protein 2</fullName>
    </submittedName>
</protein>
<keyword evidence="9" id="KW-0067">ATP-binding</keyword>
<dbReference type="SMART" id="SM00487">
    <property type="entry name" value="DEXDc"/>
    <property type="match status" value="1"/>
</dbReference>
<keyword evidence="5" id="KW-0677">Repeat</keyword>
<evidence type="ECO:0000256" key="12">
    <source>
        <dbReference type="ARBA" id="ARBA00023118"/>
    </source>
</evidence>
<feature type="coiled-coil region" evidence="16">
    <location>
        <begin position="536"/>
        <end position="564"/>
    </location>
</feature>
<dbReference type="Proteomes" id="UP000800096">
    <property type="component" value="Unassembled WGS sequence"/>
</dbReference>
<comment type="cofactor">
    <cofactor evidence="2">
        <name>Mg(2+)</name>
        <dbReference type="ChEBI" id="CHEBI:18420"/>
    </cofactor>
</comment>
<keyword evidence="16" id="KW-0175">Coiled coil</keyword>
<dbReference type="GO" id="GO:0030422">
    <property type="term" value="P:siRNA processing"/>
    <property type="evidence" value="ECO:0007669"/>
    <property type="project" value="TreeGrafter"/>
</dbReference>
<feature type="domain" description="RNase III" evidence="17">
    <location>
        <begin position="1116"/>
        <end position="1285"/>
    </location>
</feature>
<feature type="domain" description="Dicer dsRNA-binding fold" evidence="20">
    <location>
        <begin position="581"/>
        <end position="675"/>
    </location>
</feature>
<dbReference type="SUPFAM" id="SSF52540">
    <property type="entry name" value="P-loop containing nucleoside triphosphate hydrolases"/>
    <property type="match status" value="1"/>
</dbReference>
<evidence type="ECO:0000256" key="11">
    <source>
        <dbReference type="ARBA" id="ARBA00022884"/>
    </source>
</evidence>
<dbReference type="PROSITE" id="PS51194">
    <property type="entry name" value="HELICASE_CTER"/>
    <property type="match status" value="1"/>
</dbReference>
<evidence type="ECO:0000256" key="1">
    <source>
        <dbReference type="ARBA" id="ARBA00001936"/>
    </source>
</evidence>
<evidence type="ECO:0000256" key="13">
    <source>
        <dbReference type="ARBA" id="ARBA00023211"/>
    </source>
</evidence>
<name>A0A6A5QNC4_AMPQU</name>
<dbReference type="CDD" id="cd18034">
    <property type="entry name" value="DEXHc_dicer"/>
    <property type="match status" value="1"/>
</dbReference>
<evidence type="ECO:0000256" key="9">
    <source>
        <dbReference type="ARBA" id="ARBA00022840"/>
    </source>
</evidence>
<keyword evidence="11 15" id="KW-0694">RNA-binding</keyword>
<dbReference type="GO" id="GO:0050688">
    <property type="term" value="P:regulation of defense response to virus"/>
    <property type="evidence" value="ECO:0007669"/>
    <property type="project" value="UniProtKB-KW"/>
</dbReference>
<sequence length="1410" mass="158628">MEDLPDDRVISRGAAQEVPHEEPFRLRSYQAEMVLESMASNIICVMDTGSGKTHIAIDRTRAELETCQPEKLVWFLAPTVTLCEQQYEVFKSNLPGYSIQLFSGKDNIDHWTEQAVWDAVLLNVRVVLSTHQVLLDALTHAFVKMRRLALLIFDEAHHCTQNHPAHKIMSDFYMPRVGKAHEQLPAILGLSASPVMKAQATSEDLQQIEKNLCSTARTPKMHRSELMRYVHKPHLIRIDYPVEDASYSHCSLIISLRNVFEQYDLTKDPYMLELLKQQRDGEDVSKQLHKLFIGGKTYCRDQLRSLVLKAEATLQELGPSPLEWYLVQCIAQFEKLVHASDSQLLDWTVNEKKHLLDILTGPSLMCDRMYDSQPISLNRISMKMKLLIDLLIAEAKNDPGFTCLVFVEQRIWLACIAEVLALHPQAQTLLRIGTFVGTSQNSKRKLNVASLAEPRNQQATLENFRAGKLNVILATSVLEEGIDVSSCHLVICFERPKNLKSFVQRRGRARKQASKYVIFMPEVKGGRPPESWQALEEEMKRAYLDDERQVKEAEERELQNEIGQRYFEVPSTGALLTLDNASQHLHHFCALLGSGPYVDTRPQFDFTETPLGGISGRVMLPISVDPVVRTATSLETWATERLAKQDAAFEAYINLYRAGLVNDNLLPAPQEVEQESEIPDHRPALVNVSTTFDPWPLIARLQQKNPHVYYRTLLALRVSESDGLPIYMLFLTPSPLPNICEMPLFWNESKVFKVESTWLSGMALSEDEVTALKSVTYKILFSVFNSRMEANRHDFPWLLAPCDATGHIDTNVCIPEWAERPIHATDLIAQSRSTANWGLLTRSGDQRVFLPRAVTTDNRVQAIRLPKRRDFLHPVLATSARNDAYAKVEEIPTSDCVVGGVPFTYSIFALLFPSILHRFDVGIVAETLRTTILGPLDLHATNLPVITRAITSSATDEDDNYQRLEFLGDCILKFFASLHLMAAQLGWPESYLTVKKGKIVSNGFLARATLAVGLDKFVITKRFTGAKWSPRYATGLLAITEPAPKVQRSSKLIADVIESLIGASYIIGGFDKAYLCLQTLLPLEPWSSVNAANTILYDAAHAEHGFLNFGLPEMLLGHTFTRKSLLLEALTHASFKGPNVHRSYERLEFLGDAVLDYIISRRLYAHEPALSHQTMHAIRTATVNASFLAFRMFETTVPEETTNKATMLPELQHRALWQFLRTGDPVLNSHRDMALKRHQVVREQVITGLERDARFPWHLFALTDAPKFLSDIVESVIGAVYIDSHGDIPTCEGVVRRLGIFDILERILRDGVDCLHPKERLGHLAAEKNVQYVRAHHEEATDDGGGKRYKCQVKVGGKNVGGVEEGLKRLNAETIAAWRAVGILESGGDVAMADESEEEEEFFDAAGDGS</sequence>
<proteinExistence type="inferred from homology"/>
<dbReference type="InterPro" id="IPR027417">
    <property type="entry name" value="P-loop_NTPase"/>
</dbReference>
<dbReference type="PROSITE" id="PS51327">
    <property type="entry name" value="DICER_DSRBF"/>
    <property type="match status" value="1"/>
</dbReference>
<dbReference type="PROSITE" id="PS51192">
    <property type="entry name" value="HELICASE_ATP_BIND_1"/>
    <property type="match status" value="1"/>
</dbReference>
<evidence type="ECO:0000256" key="15">
    <source>
        <dbReference type="PROSITE-ProRule" id="PRU00657"/>
    </source>
</evidence>
<keyword evidence="10" id="KW-0460">Magnesium</keyword>
<evidence type="ECO:0000259" key="17">
    <source>
        <dbReference type="PROSITE" id="PS50142"/>
    </source>
</evidence>
<dbReference type="CDD" id="cd18802">
    <property type="entry name" value="SF2_C_dicer"/>
    <property type="match status" value="1"/>
</dbReference>
<keyword evidence="22" id="KW-1185">Reference proteome</keyword>
<keyword evidence="7" id="KW-0378">Hydrolase</keyword>
<evidence type="ECO:0000256" key="14">
    <source>
        <dbReference type="ARBA" id="ARBA00025403"/>
    </source>
</evidence>
<dbReference type="GO" id="GO:0003723">
    <property type="term" value="F:RNA binding"/>
    <property type="evidence" value="ECO:0007669"/>
    <property type="project" value="UniProtKB-UniRule"/>
</dbReference>
<dbReference type="Gene3D" id="3.40.50.300">
    <property type="entry name" value="P-loop containing nucleotide triphosphate hydrolases"/>
    <property type="match status" value="2"/>
</dbReference>
<evidence type="ECO:0000256" key="16">
    <source>
        <dbReference type="SAM" id="Coils"/>
    </source>
</evidence>
<dbReference type="GO" id="GO:0051607">
    <property type="term" value="P:defense response to virus"/>
    <property type="evidence" value="ECO:0007669"/>
    <property type="project" value="UniProtKB-KW"/>
</dbReference>
<dbReference type="PANTHER" id="PTHR14950:SF37">
    <property type="entry name" value="ENDORIBONUCLEASE DICER"/>
    <property type="match status" value="1"/>
</dbReference>
<comment type="function">
    <text evidence="14">Dicer-like endonuclease involved in cleaving double-stranded RNA in the RNA interference (RNAi) pathway. Produces 21 to 25 bp dsRNAs (siRNAs) which target the selective destruction of homologous RNAs leading to sequence-specific suppression of gene expression, called post-transcriptional gene silencing (PTGS). Part of a broad host defense response against viral infection and transposons.</text>
</comment>
<evidence type="ECO:0000256" key="5">
    <source>
        <dbReference type="ARBA" id="ARBA00022737"/>
    </source>
</evidence>
<dbReference type="CDD" id="cd00593">
    <property type="entry name" value="RIBOc"/>
    <property type="match status" value="2"/>
</dbReference>
<dbReference type="InterPro" id="IPR001650">
    <property type="entry name" value="Helicase_C-like"/>
</dbReference>
<dbReference type="Pfam" id="PF00636">
    <property type="entry name" value="Ribonuclease_3"/>
    <property type="match status" value="2"/>
</dbReference>
<dbReference type="GO" id="GO:0004525">
    <property type="term" value="F:ribonuclease III activity"/>
    <property type="evidence" value="ECO:0007669"/>
    <property type="project" value="InterPro"/>
</dbReference>
<dbReference type="GO" id="GO:0005634">
    <property type="term" value="C:nucleus"/>
    <property type="evidence" value="ECO:0007669"/>
    <property type="project" value="TreeGrafter"/>
</dbReference>
<dbReference type="Gene3D" id="3.30.160.380">
    <property type="entry name" value="Dicer dimerisation domain"/>
    <property type="match status" value="1"/>
</dbReference>
<dbReference type="InterPro" id="IPR005034">
    <property type="entry name" value="Dicer_dimerisation"/>
</dbReference>
<evidence type="ECO:0000256" key="6">
    <source>
        <dbReference type="ARBA" id="ARBA00022741"/>
    </source>
</evidence>
<dbReference type="FunFam" id="1.10.1520.10:FF:000032">
    <property type="entry name" value="Dicer-like protein 2"/>
    <property type="match status" value="1"/>
</dbReference>
<dbReference type="EMBL" id="ML979135">
    <property type="protein sequence ID" value="KAF1916862.1"/>
    <property type="molecule type" value="Genomic_DNA"/>
</dbReference>
<keyword evidence="8" id="KW-0347">Helicase</keyword>
<dbReference type="InterPro" id="IPR000999">
    <property type="entry name" value="RNase_III_dom"/>
</dbReference>
<evidence type="ECO:0000313" key="22">
    <source>
        <dbReference type="Proteomes" id="UP000800096"/>
    </source>
</evidence>
<dbReference type="InterPro" id="IPR014001">
    <property type="entry name" value="Helicase_ATP-bd"/>
</dbReference>
<dbReference type="SUPFAM" id="SSF69065">
    <property type="entry name" value="RNase III domain-like"/>
    <property type="match status" value="2"/>
</dbReference>
<dbReference type="SUPFAM" id="SSF54768">
    <property type="entry name" value="dsRNA-binding domain-like"/>
    <property type="match status" value="1"/>
</dbReference>
<evidence type="ECO:0000256" key="10">
    <source>
        <dbReference type="ARBA" id="ARBA00022842"/>
    </source>
</evidence>
<dbReference type="InterPro" id="IPR011545">
    <property type="entry name" value="DEAD/DEAH_box_helicase_dom"/>
</dbReference>
<dbReference type="SMART" id="SM00535">
    <property type="entry name" value="RIBOc"/>
    <property type="match status" value="2"/>
</dbReference>
<evidence type="ECO:0000259" key="19">
    <source>
        <dbReference type="PROSITE" id="PS51194"/>
    </source>
</evidence>
<dbReference type="PROSITE" id="PS50142">
    <property type="entry name" value="RNASE_3_2"/>
    <property type="match status" value="2"/>
</dbReference>
<accession>A0A6A5QNC4</accession>
<evidence type="ECO:0000259" key="20">
    <source>
        <dbReference type="PROSITE" id="PS51327"/>
    </source>
</evidence>
<evidence type="ECO:0000256" key="4">
    <source>
        <dbReference type="ARBA" id="ARBA00022723"/>
    </source>
</evidence>
<evidence type="ECO:0000256" key="7">
    <source>
        <dbReference type="ARBA" id="ARBA00022801"/>
    </source>
</evidence>
<keyword evidence="12" id="KW-0051">Antiviral defense</keyword>
<feature type="domain" description="Helicase C-terminal" evidence="19">
    <location>
        <begin position="387"/>
        <end position="559"/>
    </location>
</feature>
<dbReference type="InterPro" id="IPR036389">
    <property type="entry name" value="RNase_III_sf"/>
</dbReference>
<dbReference type="Pfam" id="PF03368">
    <property type="entry name" value="Dicer_dimer"/>
    <property type="match status" value="1"/>
</dbReference>
<evidence type="ECO:0000313" key="21">
    <source>
        <dbReference type="EMBL" id="KAF1916862.1"/>
    </source>
</evidence>
<comment type="similarity">
    <text evidence="15">Belongs to the helicase family. Dicer subfamily.</text>
</comment>
<gene>
    <name evidence="21" type="ORF">BDU57DRAFT_539112</name>
</gene>
<dbReference type="GO" id="GO:0004386">
    <property type="term" value="F:helicase activity"/>
    <property type="evidence" value="ECO:0007669"/>
    <property type="project" value="UniProtKB-KW"/>
</dbReference>
<organism evidence="21 22">
    <name type="scientific">Ampelomyces quisqualis</name>
    <name type="common">Powdery mildew agent</name>
    <dbReference type="NCBI Taxonomy" id="50730"/>
    <lineage>
        <taxon>Eukaryota</taxon>
        <taxon>Fungi</taxon>
        <taxon>Dikarya</taxon>
        <taxon>Ascomycota</taxon>
        <taxon>Pezizomycotina</taxon>
        <taxon>Dothideomycetes</taxon>
        <taxon>Pleosporomycetidae</taxon>
        <taxon>Pleosporales</taxon>
        <taxon>Pleosporineae</taxon>
        <taxon>Phaeosphaeriaceae</taxon>
        <taxon>Ampelomyces</taxon>
    </lineage>
</organism>
<dbReference type="Gene3D" id="1.10.1520.10">
    <property type="entry name" value="Ribonuclease III domain"/>
    <property type="match status" value="2"/>
</dbReference>
<reference evidence="21" key="1">
    <citation type="journal article" date="2020" name="Stud. Mycol.">
        <title>101 Dothideomycetes genomes: a test case for predicting lifestyles and emergence of pathogens.</title>
        <authorList>
            <person name="Haridas S."/>
            <person name="Albert R."/>
            <person name="Binder M."/>
            <person name="Bloem J."/>
            <person name="Labutti K."/>
            <person name="Salamov A."/>
            <person name="Andreopoulos B."/>
            <person name="Baker S."/>
            <person name="Barry K."/>
            <person name="Bills G."/>
            <person name="Bluhm B."/>
            <person name="Cannon C."/>
            <person name="Castanera R."/>
            <person name="Culley D."/>
            <person name="Daum C."/>
            <person name="Ezra D."/>
            <person name="Gonzalez J."/>
            <person name="Henrissat B."/>
            <person name="Kuo A."/>
            <person name="Liang C."/>
            <person name="Lipzen A."/>
            <person name="Lutzoni F."/>
            <person name="Magnuson J."/>
            <person name="Mondo S."/>
            <person name="Nolan M."/>
            <person name="Ohm R."/>
            <person name="Pangilinan J."/>
            <person name="Park H.-J."/>
            <person name="Ramirez L."/>
            <person name="Alfaro M."/>
            <person name="Sun H."/>
            <person name="Tritt A."/>
            <person name="Yoshinaga Y."/>
            <person name="Zwiers L.-H."/>
            <person name="Turgeon B."/>
            <person name="Goodwin S."/>
            <person name="Spatafora J."/>
            <person name="Crous P."/>
            <person name="Grigoriev I."/>
        </authorList>
    </citation>
    <scope>NUCLEOTIDE SEQUENCE</scope>
    <source>
        <strain evidence="21">HMLAC05119</strain>
    </source>
</reference>
<evidence type="ECO:0000256" key="2">
    <source>
        <dbReference type="ARBA" id="ARBA00001946"/>
    </source>
</evidence>
<dbReference type="InterPro" id="IPR038248">
    <property type="entry name" value="Dicer_dimer_sf"/>
</dbReference>
<dbReference type="Pfam" id="PF00271">
    <property type="entry name" value="Helicase_C"/>
    <property type="match status" value="1"/>
</dbReference>
<evidence type="ECO:0000259" key="18">
    <source>
        <dbReference type="PROSITE" id="PS51192"/>
    </source>
</evidence>
<dbReference type="FunFam" id="3.40.50.300:FF:001669">
    <property type="entry name" value="Dicer-like protein 1"/>
    <property type="match status" value="1"/>
</dbReference>
<dbReference type="Pfam" id="PF00270">
    <property type="entry name" value="DEAD"/>
    <property type="match status" value="1"/>
</dbReference>
<dbReference type="PROSITE" id="PS00517">
    <property type="entry name" value="RNASE_3_1"/>
    <property type="match status" value="1"/>
</dbReference>
<keyword evidence="13" id="KW-0464">Manganese</keyword>
<feature type="domain" description="Helicase ATP-binding" evidence="18">
    <location>
        <begin position="33"/>
        <end position="212"/>
    </location>
</feature>
<evidence type="ECO:0000256" key="8">
    <source>
        <dbReference type="ARBA" id="ARBA00022806"/>
    </source>
</evidence>
<keyword evidence="3" id="KW-0930">Antiviral protein</keyword>
<dbReference type="GO" id="GO:0005737">
    <property type="term" value="C:cytoplasm"/>
    <property type="evidence" value="ECO:0007669"/>
    <property type="project" value="TreeGrafter"/>
</dbReference>
<dbReference type="GO" id="GO:0005524">
    <property type="term" value="F:ATP binding"/>
    <property type="evidence" value="ECO:0007669"/>
    <property type="project" value="UniProtKB-KW"/>
</dbReference>
<feature type="domain" description="RNase III" evidence="17">
    <location>
        <begin position="929"/>
        <end position="1069"/>
    </location>
</feature>
<dbReference type="SMART" id="SM00490">
    <property type="entry name" value="HELICc"/>
    <property type="match status" value="1"/>
</dbReference>
<comment type="cofactor">
    <cofactor evidence="1">
        <name>Mn(2+)</name>
        <dbReference type="ChEBI" id="CHEBI:29035"/>
    </cofactor>
</comment>